<dbReference type="Proteomes" id="UP000095287">
    <property type="component" value="Unplaced"/>
</dbReference>
<evidence type="ECO:0000313" key="1">
    <source>
        <dbReference type="Proteomes" id="UP000095287"/>
    </source>
</evidence>
<protein>
    <submittedName>
        <fullName evidence="2">Uncharacterized protein</fullName>
    </submittedName>
</protein>
<accession>A0A1I7ZDD4</accession>
<proteinExistence type="predicted"/>
<sequence length="166" mass="18366">MRACGSGQCGKVGGQLNSGSGPGLANNEFQELVSWFIYVGLCNIPPTSSPNYLLTFVETNANLQEIETVVNGTKHGCRFSDLVLVQRAETRLKPLMQDNDGNGCMSETESTCSPVFGLFISRRYLQAIIKEQRESWSESGKEIDVAKMRQNRGIAQDKTRQAKQQK</sequence>
<organism evidence="1 2">
    <name type="scientific">Steinernema glaseri</name>
    <dbReference type="NCBI Taxonomy" id="37863"/>
    <lineage>
        <taxon>Eukaryota</taxon>
        <taxon>Metazoa</taxon>
        <taxon>Ecdysozoa</taxon>
        <taxon>Nematoda</taxon>
        <taxon>Chromadorea</taxon>
        <taxon>Rhabditida</taxon>
        <taxon>Tylenchina</taxon>
        <taxon>Panagrolaimomorpha</taxon>
        <taxon>Strongyloidoidea</taxon>
        <taxon>Steinernematidae</taxon>
        <taxon>Steinernema</taxon>
    </lineage>
</organism>
<dbReference type="WBParaSite" id="L893_g2531.t1">
    <property type="protein sequence ID" value="L893_g2531.t1"/>
    <property type="gene ID" value="L893_g2531"/>
</dbReference>
<reference evidence="2" key="1">
    <citation type="submission" date="2016-11" db="UniProtKB">
        <authorList>
            <consortium name="WormBaseParasite"/>
        </authorList>
    </citation>
    <scope>IDENTIFICATION</scope>
</reference>
<name>A0A1I7ZDD4_9BILA</name>
<evidence type="ECO:0000313" key="2">
    <source>
        <dbReference type="WBParaSite" id="L893_g2531.t1"/>
    </source>
</evidence>
<dbReference type="AlphaFoldDB" id="A0A1I7ZDD4"/>
<keyword evidence="1" id="KW-1185">Reference proteome</keyword>